<dbReference type="CDD" id="cd04732">
    <property type="entry name" value="HisA"/>
    <property type="match status" value="1"/>
</dbReference>
<dbReference type="HAMAP" id="MF_01013">
    <property type="entry name" value="HisF"/>
    <property type="match status" value="1"/>
</dbReference>
<dbReference type="InterPro" id="IPR050064">
    <property type="entry name" value="IGPS_HisA/HisF"/>
</dbReference>
<evidence type="ECO:0000256" key="11">
    <source>
        <dbReference type="ARBA" id="ARBA00023102"/>
    </source>
</evidence>
<dbReference type="Gene3D" id="3.20.20.70">
    <property type="entry name" value="Aldolase class I"/>
    <property type="match status" value="2"/>
</dbReference>
<evidence type="ECO:0000256" key="13">
    <source>
        <dbReference type="ARBA" id="ARBA00023239"/>
    </source>
</evidence>
<evidence type="ECO:0000256" key="5">
    <source>
        <dbReference type="ARBA" id="ARBA00005091"/>
    </source>
</evidence>
<dbReference type="NCBIfam" id="TIGR00007">
    <property type="entry name" value="1-(5-phosphoribosyl)-5-[(5-phosphoribosylamino)methylideneamino]imidazole-4-carboxamide isomerase"/>
    <property type="match status" value="1"/>
</dbReference>
<dbReference type="SUPFAM" id="SSF54211">
    <property type="entry name" value="Ribosomal protein S5 domain 2-like"/>
    <property type="match status" value="2"/>
</dbReference>
<evidence type="ECO:0000256" key="9">
    <source>
        <dbReference type="ARBA" id="ARBA00022490"/>
    </source>
</evidence>
<dbReference type="GO" id="GO:0000105">
    <property type="term" value="P:L-histidine biosynthetic process"/>
    <property type="evidence" value="ECO:0007669"/>
    <property type="project" value="UniProtKB-KW"/>
</dbReference>
<evidence type="ECO:0000256" key="6">
    <source>
        <dbReference type="ARBA" id="ARBA00005133"/>
    </source>
</evidence>
<evidence type="ECO:0000256" key="12">
    <source>
        <dbReference type="ARBA" id="ARBA00023235"/>
    </source>
</evidence>
<dbReference type="PANTHER" id="PTHR21235:SF2">
    <property type="entry name" value="IMIDAZOLE GLYCEROL PHOSPHATE SYNTHASE HISHF"/>
    <property type="match status" value="1"/>
</dbReference>
<comment type="caution">
    <text evidence="16">The sequence shown here is derived from an EMBL/GenBank/DDBJ whole genome shotgun (WGS) entry which is preliminary data.</text>
</comment>
<dbReference type="InterPro" id="IPR004651">
    <property type="entry name" value="HisF"/>
</dbReference>
<dbReference type="PROSITE" id="PS00954">
    <property type="entry name" value="IGP_DEHYDRATASE_1"/>
    <property type="match status" value="1"/>
</dbReference>
<evidence type="ECO:0000256" key="8">
    <source>
        <dbReference type="ARBA" id="ARBA00009667"/>
    </source>
</evidence>
<protein>
    <recommendedName>
        <fullName evidence="18">Imidazoleglycerol-phosphate dehydratase</fullName>
    </recommendedName>
</protein>
<comment type="pathway">
    <text evidence="6">Amino-acid biosynthesis; L-histidine biosynthesis; L-histidine from 5-phospho-alpha-D-ribose 1-diphosphate: step 4/9.</text>
</comment>
<comment type="pathway">
    <text evidence="4">Amino-acid biosynthesis; L-histidine biosynthesis; L-histidine from 5-phospho-alpha-D-ribose 1-diphosphate: step 6/9.</text>
</comment>
<gene>
    <name evidence="16" type="ORF">CHS0354_000661</name>
</gene>
<keyword evidence="17" id="KW-1185">Reference proteome</keyword>
<evidence type="ECO:0000256" key="15">
    <source>
        <dbReference type="RuleBase" id="RU003657"/>
    </source>
</evidence>
<evidence type="ECO:0008006" key="18">
    <source>
        <dbReference type="Google" id="ProtNLM"/>
    </source>
</evidence>
<dbReference type="InterPro" id="IPR020565">
    <property type="entry name" value="ImidazoleglycerP_deHydtase_CS"/>
</dbReference>
<comment type="catalytic activity">
    <reaction evidence="1">
        <text>1-(5-phospho-beta-D-ribosyl)-5-[(5-phospho-beta-D-ribosylamino)methylideneamino]imidazole-4-carboxamide = 5-[(5-phospho-1-deoxy-D-ribulos-1-ylimino)methylamino]-1-(5-phospho-beta-D-ribosyl)imidazole-4-carboxamide</text>
        <dbReference type="Rhea" id="RHEA:15469"/>
        <dbReference type="ChEBI" id="CHEBI:58435"/>
        <dbReference type="ChEBI" id="CHEBI:58525"/>
        <dbReference type="EC" id="5.3.1.16"/>
    </reaction>
</comment>
<evidence type="ECO:0000313" key="17">
    <source>
        <dbReference type="Proteomes" id="UP001195483"/>
    </source>
</evidence>
<dbReference type="InterPro" id="IPR000807">
    <property type="entry name" value="ImidazoleglycerolP_deHydtase"/>
</dbReference>
<organism evidence="16 17">
    <name type="scientific">Potamilus streckersoni</name>
    <dbReference type="NCBI Taxonomy" id="2493646"/>
    <lineage>
        <taxon>Eukaryota</taxon>
        <taxon>Metazoa</taxon>
        <taxon>Spiralia</taxon>
        <taxon>Lophotrochozoa</taxon>
        <taxon>Mollusca</taxon>
        <taxon>Bivalvia</taxon>
        <taxon>Autobranchia</taxon>
        <taxon>Heteroconchia</taxon>
        <taxon>Palaeoheterodonta</taxon>
        <taxon>Unionida</taxon>
        <taxon>Unionoidea</taxon>
        <taxon>Unionidae</taxon>
        <taxon>Ambleminae</taxon>
        <taxon>Lampsilini</taxon>
        <taxon>Potamilus</taxon>
    </lineage>
</organism>
<evidence type="ECO:0000256" key="10">
    <source>
        <dbReference type="ARBA" id="ARBA00022605"/>
    </source>
</evidence>
<name>A0AAE0W848_9BIVA</name>
<dbReference type="InterPro" id="IPR006063">
    <property type="entry name" value="HisA_bact_arch"/>
</dbReference>
<keyword evidence="12" id="KW-0413">Isomerase</keyword>
<keyword evidence="13" id="KW-0456">Lyase</keyword>
<reference evidence="16" key="2">
    <citation type="journal article" date="2021" name="Genome Biol. Evol.">
        <title>Developing a high-quality reference genome for a parasitic bivalve with doubly uniparental inheritance (Bivalvia: Unionida).</title>
        <authorList>
            <person name="Smith C.H."/>
        </authorList>
    </citation>
    <scope>NUCLEOTIDE SEQUENCE</scope>
    <source>
        <strain evidence="16">CHS0354</strain>
        <tissue evidence="16">Mantle</tissue>
    </source>
</reference>
<dbReference type="AlphaFoldDB" id="A0AAE0W848"/>
<dbReference type="GO" id="GO:0000107">
    <property type="term" value="F:imidazoleglycerol-phosphate synthase activity"/>
    <property type="evidence" value="ECO:0007669"/>
    <property type="project" value="InterPro"/>
</dbReference>
<dbReference type="GO" id="GO:0005737">
    <property type="term" value="C:cytoplasm"/>
    <property type="evidence" value="ECO:0007669"/>
    <property type="project" value="UniProtKB-SubCell"/>
</dbReference>
<dbReference type="FunFam" id="3.20.20.70:FF:000009">
    <property type="entry name" value="1-(5-phosphoribosyl)-5-[(5-phosphoribosylamino)methylideneamino] imidazole-4-carboxamide isomerase"/>
    <property type="match status" value="1"/>
</dbReference>
<dbReference type="InterPro" id="IPR006062">
    <property type="entry name" value="His_biosynth"/>
</dbReference>
<dbReference type="FunFam" id="3.30.230.40:FF:000003">
    <property type="entry name" value="Imidazoleglycerol-phosphate dehydratase HisB"/>
    <property type="match status" value="1"/>
</dbReference>
<accession>A0AAE0W848</accession>
<reference evidence="16" key="3">
    <citation type="submission" date="2023-05" db="EMBL/GenBank/DDBJ databases">
        <authorList>
            <person name="Smith C.H."/>
        </authorList>
    </citation>
    <scope>NUCLEOTIDE SEQUENCE</scope>
    <source>
        <strain evidence="16">CHS0354</strain>
        <tissue evidence="16">Mantle</tissue>
    </source>
</reference>
<dbReference type="InterPro" id="IPR013785">
    <property type="entry name" value="Aldolase_TIM"/>
</dbReference>
<evidence type="ECO:0000256" key="3">
    <source>
        <dbReference type="ARBA" id="ARBA00004496"/>
    </source>
</evidence>
<evidence type="ECO:0000313" key="16">
    <source>
        <dbReference type="EMBL" id="KAK3604996.1"/>
    </source>
</evidence>
<keyword evidence="11 15" id="KW-0368">Histidine biosynthesis</keyword>
<evidence type="ECO:0000256" key="14">
    <source>
        <dbReference type="ARBA" id="ARBA00047838"/>
    </source>
</evidence>
<dbReference type="Gene3D" id="3.30.230.40">
    <property type="entry name" value="Imidazole glycerol phosphate dehydratase, domain 1"/>
    <property type="match status" value="2"/>
</dbReference>
<evidence type="ECO:0000256" key="4">
    <source>
        <dbReference type="ARBA" id="ARBA00005047"/>
    </source>
</evidence>
<dbReference type="NCBIfam" id="TIGR00735">
    <property type="entry name" value="hisF"/>
    <property type="match status" value="1"/>
</dbReference>
<dbReference type="InterPro" id="IPR023016">
    <property type="entry name" value="HisA/PriA"/>
</dbReference>
<comment type="catalytic activity">
    <reaction evidence="2">
        <text>D-erythro-1-(imidazol-4-yl)glycerol 3-phosphate = 3-(imidazol-4-yl)-2-oxopropyl phosphate + H2O</text>
        <dbReference type="Rhea" id="RHEA:11040"/>
        <dbReference type="ChEBI" id="CHEBI:15377"/>
        <dbReference type="ChEBI" id="CHEBI:57766"/>
        <dbReference type="ChEBI" id="CHEBI:58278"/>
        <dbReference type="EC" id="4.2.1.19"/>
    </reaction>
</comment>
<dbReference type="InterPro" id="IPR038494">
    <property type="entry name" value="IGPD_sf"/>
</dbReference>
<proteinExistence type="inferred from homology"/>
<dbReference type="SUPFAM" id="SSF51366">
    <property type="entry name" value="Ribulose-phoshate binding barrel"/>
    <property type="match status" value="2"/>
</dbReference>
<dbReference type="Pfam" id="PF00475">
    <property type="entry name" value="IGPD"/>
    <property type="match status" value="1"/>
</dbReference>
<dbReference type="PANTHER" id="PTHR21235">
    <property type="entry name" value="IMIDAZOLE GLYCEROL PHOSPHATE SYNTHASE SUBUNIT HISF/H IGP SYNTHASE SUBUNIT HISF/H"/>
    <property type="match status" value="1"/>
</dbReference>
<evidence type="ECO:0000256" key="2">
    <source>
        <dbReference type="ARBA" id="ARBA00001723"/>
    </source>
</evidence>
<dbReference type="HAMAP" id="MF_01014">
    <property type="entry name" value="HisA"/>
    <property type="match status" value="1"/>
</dbReference>
<sequence length="639" mass="70072">MNERKAKIHRKTSETDIEIDINIDGKGSYSINTGIGFLNHMLELFSKHSLIDVSLHVKGDLNVDDHHTTEDVAIVLGMALSKALGDKKGIFRYAFVLPMDDVLAEVAVDIGGRAYLVWNATFKREKIVPSREICKCRHDSIGKFLCKMLIFPAIDLLNGRCVRLTQGDYSKVKTYHSDPLEVAKEIASLGSAFVHIVDLDGAKSKKPVNTKSILEITKKTQLTVQVGGGIRTREAAEELFQNGVARIILGTSAYNNKSFLSDLLERYGSQKIIVSTDIKDDKIALDGWTGTGNNTVDDFLSELKSLGVEKIIVTDIERDGMMGGVNVSKLQKLMNTGFDVIVAGGVSSLLDLDRLQKMNSHGAIIGKAFYEKKLDLKEVCELYPQSNLTKRIIPCLDVKDKKVVKGTHFVNLRDAGDAVELGELYSKSGADELVFLDITATTEKRKILVELAEKVASVINIPFTIGGGIKTLEDIQLLLSKGADKVSIGSEAFLNPHLIYEAASKFGSQAIVISIDARRNKEKSIWEAYIKGGHENTFVNAVTFAKQMVSQGAGELLVNSLDKDGVKDGFDIQLMKIISNDVSVPVIASSGAGTMEHFDDVLNQTKVTAVLAASVFHYGEISIIDLKKYLKKRGHLVRL</sequence>
<evidence type="ECO:0000256" key="1">
    <source>
        <dbReference type="ARBA" id="ARBA00000901"/>
    </source>
</evidence>
<comment type="subcellular location">
    <subcellularLocation>
        <location evidence="3">Cytoplasm</location>
    </subcellularLocation>
</comment>
<reference evidence="16" key="1">
    <citation type="journal article" date="2021" name="Genome Biol. Evol.">
        <title>A High-Quality Reference Genome for a Parasitic Bivalve with Doubly Uniparental Inheritance (Bivalvia: Unionida).</title>
        <authorList>
            <person name="Smith C.H."/>
        </authorList>
    </citation>
    <scope>NUCLEOTIDE SEQUENCE</scope>
    <source>
        <strain evidence="16">CHS0354</strain>
    </source>
</reference>
<dbReference type="EMBL" id="JAEAOA010000085">
    <property type="protein sequence ID" value="KAK3604996.1"/>
    <property type="molecule type" value="Genomic_DNA"/>
</dbReference>
<dbReference type="GO" id="GO:0004424">
    <property type="term" value="F:imidazoleglycerol-phosphate dehydratase activity"/>
    <property type="evidence" value="ECO:0007669"/>
    <property type="project" value="UniProtKB-EC"/>
</dbReference>
<dbReference type="InterPro" id="IPR011060">
    <property type="entry name" value="RibuloseP-bd_barrel"/>
</dbReference>
<comment type="catalytic activity">
    <reaction evidence="14">
        <text>5-[(5-phospho-1-deoxy-D-ribulos-1-ylimino)methylamino]-1-(5-phospho-beta-D-ribosyl)imidazole-4-carboxamide + L-glutamine = D-erythro-1-(imidazol-4-yl)glycerol 3-phosphate + 5-amino-1-(5-phospho-beta-D-ribosyl)imidazole-4-carboxamide + L-glutamate + H(+)</text>
        <dbReference type="Rhea" id="RHEA:24793"/>
        <dbReference type="ChEBI" id="CHEBI:15378"/>
        <dbReference type="ChEBI" id="CHEBI:29985"/>
        <dbReference type="ChEBI" id="CHEBI:58278"/>
        <dbReference type="ChEBI" id="CHEBI:58359"/>
        <dbReference type="ChEBI" id="CHEBI:58475"/>
        <dbReference type="ChEBI" id="CHEBI:58525"/>
        <dbReference type="EC" id="4.3.2.10"/>
    </reaction>
</comment>
<evidence type="ECO:0000256" key="7">
    <source>
        <dbReference type="ARBA" id="ARBA00007481"/>
    </source>
</evidence>
<dbReference type="InterPro" id="IPR020568">
    <property type="entry name" value="Ribosomal_Su5_D2-typ_SF"/>
</dbReference>
<dbReference type="Pfam" id="PF00977">
    <property type="entry name" value="His_biosynth"/>
    <property type="match status" value="2"/>
</dbReference>
<keyword evidence="9" id="KW-0963">Cytoplasm</keyword>
<comment type="similarity">
    <text evidence="8 15">Belongs to the HisA/HisF family.</text>
</comment>
<comment type="pathway">
    <text evidence="5">Amino-acid biosynthesis; L-histidine biosynthesis; L-histidine from 5-phospho-alpha-D-ribose 1-diphosphate: step 5/9.</text>
</comment>
<dbReference type="Proteomes" id="UP001195483">
    <property type="component" value="Unassembled WGS sequence"/>
</dbReference>
<keyword evidence="10 15" id="KW-0028">Amino-acid biosynthesis</keyword>
<comment type="similarity">
    <text evidence="7">Belongs to the imidazoleglycerol-phosphate dehydratase family.</text>
</comment>
<dbReference type="GO" id="GO:0003949">
    <property type="term" value="F:1-(5-phosphoribosyl)-5-[(5-phosphoribosylamino)methylideneamino]imidazole-4-carboxamide isomerase activity"/>
    <property type="evidence" value="ECO:0007669"/>
    <property type="project" value="UniProtKB-EC"/>
</dbReference>
<dbReference type="CDD" id="cd04731">
    <property type="entry name" value="HisF"/>
    <property type="match status" value="1"/>
</dbReference>